<feature type="binding site" evidence="2">
    <location>
        <position position="15"/>
    </location>
    <ligand>
        <name>Mg(2+)</name>
        <dbReference type="ChEBI" id="CHEBI:18420"/>
    </ligand>
</feature>
<feature type="active site" evidence="2">
    <location>
        <position position="31"/>
    </location>
</feature>
<dbReference type="GO" id="GO:0000287">
    <property type="term" value="F:magnesium ion binding"/>
    <property type="evidence" value="ECO:0007669"/>
    <property type="project" value="UniProtKB-UniRule"/>
</dbReference>
<comment type="subcellular location">
    <subcellularLocation>
        <location evidence="2">Cytoplasm</location>
    </subcellularLocation>
</comment>
<dbReference type="InterPro" id="IPR027417">
    <property type="entry name" value="P-loop_NTPase"/>
</dbReference>
<dbReference type="GO" id="GO:0005524">
    <property type="term" value="F:ATP binding"/>
    <property type="evidence" value="ECO:0007669"/>
    <property type="project" value="UniProtKB-UniRule"/>
</dbReference>
<comment type="function">
    <text evidence="2">Catalyzes a mechanistically unusual reaction, the ATP-dependent insertion of CO2 between the N7 and N8 nitrogen atoms of 7,8-diaminopelargonic acid (DAPA, also called 7,8-diammoniononanoate) to form a ureido ring.</text>
</comment>
<keyword evidence="2" id="KW-0547">Nucleotide-binding</keyword>
<keyword evidence="2" id="KW-0067">ATP-binding</keyword>
<dbReference type="GO" id="GO:0009102">
    <property type="term" value="P:biotin biosynthetic process"/>
    <property type="evidence" value="ECO:0007669"/>
    <property type="project" value="UniProtKB-UniRule"/>
</dbReference>
<dbReference type="CDD" id="cd03109">
    <property type="entry name" value="DTBS"/>
    <property type="match status" value="1"/>
</dbReference>
<comment type="caution">
    <text evidence="2">Lacks conserved residue(s) required for the propagation of feature annotation.</text>
</comment>
<keyword evidence="2" id="KW-0479">Metal-binding</keyword>
<dbReference type="PIRSF" id="PIRSF006755">
    <property type="entry name" value="DTB_synth"/>
    <property type="match status" value="1"/>
</dbReference>
<proteinExistence type="inferred from homology"/>
<feature type="binding site" evidence="2">
    <location>
        <position position="40"/>
    </location>
    <ligand>
        <name>Mg(2+)</name>
        <dbReference type="ChEBI" id="CHEBI:18420"/>
    </ligand>
</feature>
<dbReference type="GO" id="GO:0005737">
    <property type="term" value="C:cytoplasm"/>
    <property type="evidence" value="ECO:0007669"/>
    <property type="project" value="UniProtKB-SubCell"/>
</dbReference>
<comment type="pathway">
    <text evidence="2">Cofactor biosynthesis; biotin biosynthesis; biotin from 7,8-diaminononanoate: step 1/2.</text>
</comment>
<feature type="binding site" evidence="2">
    <location>
        <position position="95"/>
    </location>
    <ligand>
        <name>Mg(2+)</name>
        <dbReference type="ChEBI" id="CHEBI:18420"/>
    </ligand>
</feature>
<protein>
    <recommendedName>
        <fullName evidence="2">ATP-dependent dethiobiotin synthetase BioD</fullName>
        <ecNumber evidence="2">6.3.3.3</ecNumber>
    </recommendedName>
    <alternativeName>
        <fullName evidence="2">DTB synthetase</fullName>
        <shortName evidence="2">DTBS</shortName>
    </alternativeName>
    <alternativeName>
        <fullName evidence="2">Dethiobiotin synthase</fullName>
    </alternativeName>
</protein>
<dbReference type="GO" id="GO:0004141">
    <property type="term" value="F:dethiobiotin synthase activity"/>
    <property type="evidence" value="ECO:0007669"/>
    <property type="project" value="UniProtKB-UniRule"/>
</dbReference>
<feature type="binding site" evidence="2">
    <location>
        <begin position="95"/>
        <end position="98"/>
    </location>
    <ligand>
        <name>ATP</name>
        <dbReference type="ChEBI" id="CHEBI:30616"/>
    </ligand>
</feature>
<evidence type="ECO:0000313" key="4">
    <source>
        <dbReference type="Proteomes" id="UP000614216"/>
    </source>
</evidence>
<dbReference type="Proteomes" id="UP000614216">
    <property type="component" value="Unassembled WGS sequence"/>
</dbReference>
<dbReference type="AlphaFoldDB" id="A0A937FXZ0"/>
<evidence type="ECO:0000313" key="3">
    <source>
        <dbReference type="EMBL" id="MBL6448194.1"/>
    </source>
</evidence>
<dbReference type="SUPFAM" id="SSF52540">
    <property type="entry name" value="P-loop containing nucleoside triphosphate hydrolases"/>
    <property type="match status" value="1"/>
</dbReference>
<dbReference type="PANTHER" id="PTHR43210:SF5">
    <property type="entry name" value="DETHIOBIOTIN SYNTHETASE"/>
    <property type="match status" value="1"/>
</dbReference>
<evidence type="ECO:0000256" key="1">
    <source>
        <dbReference type="ARBA" id="ARBA00022756"/>
    </source>
</evidence>
<dbReference type="InterPro" id="IPR004472">
    <property type="entry name" value="DTB_synth_BioD"/>
</dbReference>
<keyword evidence="2" id="KW-0460">Magnesium</keyword>
<evidence type="ECO:0000256" key="2">
    <source>
        <dbReference type="HAMAP-Rule" id="MF_00336"/>
    </source>
</evidence>
<feature type="binding site" evidence="2">
    <location>
        <position position="40"/>
    </location>
    <ligand>
        <name>ATP</name>
        <dbReference type="ChEBI" id="CHEBI:30616"/>
    </ligand>
</feature>
<feature type="binding site" evidence="2">
    <location>
        <position position="180"/>
    </location>
    <ligand>
        <name>ATP</name>
        <dbReference type="ChEBI" id="CHEBI:30616"/>
    </ligand>
</feature>
<name>A0A937FXZ0_9BACT</name>
<keyword evidence="4" id="KW-1185">Reference proteome</keyword>
<dbReference type="Pfam" id="PF13500">
    <property type="entry name" value="AAA_26"/>
    <property type="match status" value="1"/>
</dbReference>
<dbReference type="Gene3D" id="3.40.50.300">
    <property type="entry name" value="P-loop containing nucleotide triphosphate hydrolases"/>
    <property type="match status" value="1"/>
</dbReference>
<keyword evidence="2" id="KW-0963">Cytoplasm</keyword>
<comment type="cofactor">
    <cofactor evidence="2">
        <name>Mg(2+)</name>
        <dbReference type="ChEBI" id="CHEBI:18420"/>
    </cofactor>
</comment>
<comment type="subunit">
    <text evidence="2">Homodimer.</text>
</comment>
<keyword evidence="1 2" id="KW-0093">Biotin biosynthesis</keyword>
<comment type="catalytic activity">
    <reaction evidence="2">
        <text>(7R,8S)-7,8-diammoniononanoate + CO2 + ATP = (4R,5S)-dethiobiotin + ADP + phosphate + 3 H(+)</text>
        <dbReference type="Rhea" id="RHEA:15805"/>
        <dbReference type="ChEBI" id="CHEBI:15378"/>
        <dbReference type="ChEBI" id="CHEBI:16526"/>
        <dbReference type="ChEBI" id="CHEBI:30616"/>
        <dbReference type="ChEBI" id="CHEBI:43474"/>
        <dbReference type="ChEBI" id="CHEBI:149469"/>
        <dbReference type="ChEBI" id="CHEBI:149473"/>
        <dbReference type="ChEBI" id="CHEBI:456216"/>
        <dbReference type="EC" id="6.3.3.3"/>
    </reaction>
</comment>
<gene>
    <name evidence="2 3" type="primary">bioD</name>
    <name evidence="3" type="ORF">JMN32_17880</name>
</gene>
<dbReference type="EC" id="6.3.3.3" evidence="2"/>
<feature type="binding site" evidence="2">
    <location>
        <begin position="11"/>
        <end position="16"/>
    </location>
    <ligand>
        <name>ATP</name>
        <dbReference type="ChEBI" id="CHEBI:30616"/>
    </ligand>
</feature>
<comment type="similarity">
    <text evidence="2">Belongs to the dethiobiotin synthetase family.</text>
</comment>
<dbReference type="EMBL" id="JAEUGD010000058">
    <property type="protein sequence ID" value="MBL6448194.1"/>
    <property type="molecule type" value="Genomic_DNA"/>
</dbReference>
<dbReference type="PANTHER" id="PTHR43210">
    <property type="entry name" value="DETHIOBIOTIN SYNTHETASE"/>
    <property type="match status" value="1"/>
</dbReference>
<dbReference type="RefSeq" id="WP_202857721.1">
    <property type="nucleotide sequence ID" value="NZ_JAEUGD010000058.1"/>
</dbReference>
<dbReference type="NCBIfam" id="TIGR00347">
    <property type="entry name" value="bioD"/>
    <property type="match status" value="1"/>
</dbReference>
<organism evidence="3 4">
    <name type="scientific">Fulvivirga marina</name>
    <dbReference type="NCBI Taxonomy" id="2494733"/>
    <lineage>
        <taxon>Bacteria</taxon>
        <taxon>Pseudomonadati</taxon>
        <taxon>Bacteroidota</taxon>
        <taxon>Cytophagia</taxon>
        <taxon>Cytophagales</taxon>
        <taxon>Fulvivirgaceae</taxon>
        <taxon>Fulvivirga</taxon>
    </lineage>
</organism>
<sequence>MKYFVTAIGTDSGKTLASAILVEALDADYWKPIQAGRPTDSNTVKGLVSSEKVIHPEQYFLKSPMSPHAAAKIDGVDIHIDQLSLPNTNQPLIIEGAGGLMVPINDNEMVADMIPHFRAEIVLVSNIYLGSINHSLLSLEFIKSRGYPLKGIIFNGPENLETQRIIENYAGVKCILHIKNEKKITKEIVNEYAKELKANWNELAG</sequence>
<accession>A0A937FXZ0</accession>
<dbReference type="HAMAP" id="MF_00336">
    <property type="entry name" value="BioD"/>
    <property type="match status" value="1"/>
</dbReference>
<reference evidence="3" key="1">
    <citation type="submission" date="2021-01" db="EMBL/GenBank/DDBJ databases">
        <title>Fulvivirga kasyanovii gen. nov., sp nov., a novel member of the phylum Bacteroidetes isolated from seawater in a mussel farm.</title>
        <authorList>
            <person name="Zhao L.-H."/>
            <person name="Wang Z.-J."/>
        </authorList>
    </citation>
    <scope>NUCLEOTIDE SEQUENCE</scope>
    <source>
        <strain evidence="3">29W222</strain>
    </source>
</reference>
<keyword evidence="2 3" id="KW-0436">Ligase</keyword>
<comment type="caution">
    <text evidence="3">The sequence shown here is derived from an EMBL/GenBank/DDBJ whole genome shotgun (WGS) entry which is preliminary data.</text>
</comment>